<protein>
    <recommendedName>
        <fullName evidence="4">Lipoprotein</fullName>
    </recommendedName>
</protein>
<comment type="caution">
    <text evidence="2">The sequence shown here is derived from an EMBL/GenBank/DDBJ whole genome shotgun (WGS) entry which is preliminary data.</text>
</comment>
<keyword evidence="1" id="KW-0732">Signal</keyword>
<feature type="signal peptide" evidence="1">
    <location>
        <begin position="1"/>
        <end position="18"/>
    </location>
</feature>
<sequence length="304" mass="32088">MKFRVPLYLVLVAILVTAAGCSAPRPKLTYAALPDGGTPGAGFPFVVPRTAVRVAPSFDKGGALEGVNLTPVPMAGADDGKTPLPAFVATDSSTGGWAFAPTTLSSVKYVDELIVSEIGTQVTDNRKDVLGVLVTAASLGGAFALTKDSKKCDGTTPLKPFVIEATHTEAGAPAKDVECWGYSVTLAKFNPVARKRFDVKEIASIGTVEWFPIAACKSYVVSVYPCADKSCKTPMSDKQVFVTTLPLSDGTQYQRVPLPAKGKITLHTDFCGADTTDEAGATDSDWSLLKQFLSDVKSEKEKAK</sequence>
<dbReference type="Proteomes" id="UP001174908">
    <property type="component" value="Unassembled WGS sequence"/>
</dbReference>
<dbReference type="RefSeq" id="WP_286661087.1">
    <property type="nucleotide sequence ID" value="NZ_JASZYV010000003.1"/>
</dbReference>
<evidence type="ECO:0008006" key="4">
    <source>
        <dbReference type="Google" id="ProtNLM"/>
    </source>
</evidence>
<evidence type="ECO:0000313" key="3">
    <source>
        <dbReference type="Proteomes" id="UP001174908"/>
    </source>
</evidence>
<evidence type="ECO:0000256" key="1">
    <source>
        <dbReference type="SAM" id="SignalP"/>
    </source>
</evidence>
<proteinExistence type="predicted"/>
<feature type="chain" id="PRO_5045448466" description="Lipoprotein" evidence="1">
    <location>
        <begin position="19"/>
        <end position="304"/>
    </location>
</feature>
<dbReference type="EMBL" id="JASZYV010000003">
    <property type="protein sequence ID" value="MDM0045985.1"/>
    <property type="molecule type" value="Genomic_DNA"/>
</dbReference>
<organism evidence="2 3">
    <name type="scientific">Variovorax dokdonensis</name>
    <dbReference type="NCBI Taxonomy" id="344883"/>
    <lineage>
        <taxon>Bacteria</taxon>
        <taxon>Pseudomonadati</taxon>
        <taxon>Pseudomonadota</taxon>
        <taxon>Betaproteobacteria</taxon>
        <taxon>Burkholderiales</taxon>
        <taxon>Comamonadaceae</taxon>
        <taxon>Variovorax</taxon>
    </lineage>
</organism>
<name>A0ABT7NDQ0_9BURK</name>
<evidence type="ECO:0000313" key="2">
    <source>
        <dbReference type="EMBL" id="MDM0045985.1"/>
    </source>
</evidence>
<keyword evidence="3" id="KW-1185">Reference proteome</keyword>
<reference evidence="2" key="1">
    <citation type="submission" date="2023-06" db="EMBL/GenBank/DDBJ databases">
        <authorList>
            <person name="Jiang Y."/>
            <person name="Liu Q."/>
        </authorList>
    </citation>
    <scope>NUCLEOTIDE SEQUENCE</scope>
    <source>
        <strain evidence="2">CGMCC 1.12089</strain>
    </source>
</reference>
<accession>A0ABT7NDQ0</accession>
<gene>
    <name evidence="2" type="ORF">QTH91_15965</name>
</gene>
<dbReference type="PROSITE" id="PS51257">
    <property type="entry name" value="PROKAR_LIPOPROTEIN"/>
    <property type="match status" value="1"/>
</dbReference>